<dbReference type="RefSeq" id="WP_114640995.1">
    <property type="nucleotide sequence ID" value="NZ_JAACIO010000001.1"/>
</dbReference>
<proteinExistence type="predicted"/>
<keyword evidence="2" id="KW-1185">Reference proteome</keyword>
<sequence length="318" mass="38080">MKSGEFNKKVKNHLGEFSTKLNLGVTSIQEEKLKEFIIYNGEKYDYILSDKLCVGFNDNKYSEIVYFDTYRKEILELIKSEKIKLHNFQKHLNSSQSMAINFFLPIKIEKNEKDMCEFIFGIKDIVSLKLEVSMNDSGGGESQTEVDCLLTENKGIQHLFEIKYTENSFGKVKNESKYESKWFGIPNEKHNLNMTNTKVQYDKVIELFNEDTVDYEFFLKNYQLVRNLYNTFFELKNNVIVKKENIGTMNCIISKRNDTQYKEFIKFRKNIKIEYFNKINLYYWEDVNQSILKISEKYQNKKLKDHYERFQKIYLDFK</sequence>
<gene>
    <name evidence="1" type="ORF">DYH56_01075</name>
</gene>
<accession>A0ABX9KLH0</accession>
<dbReference type="InterPro" id="IPR054333">
    <property type="entry name" value="REase-ARP-assoc"/>
</dbReference>
<reference evidence="1 2" key="1">
    <citation type="submission" date="2018-08" db="EMBL/GenBank/DDBJ databases">
        <title>Draft genome sequence of Psychrilyobacter sp. strain SD5 isolated from Black Sea water.</title>
        <authorList>
            <person name="Yadav S."/>
            <person name="Villanueva L."/>
            <person name="Damste J.S.S."/>
        </authorList>
    </citation>
    <scope>NUCLEOTIDE SEQUENCE [LARGE SCALE GENOMIC DNA]</scope>
    <source>
        <strain evidence="1 2">SD5</strain>
    </source>
</reference>
<name>A0ABX9KLH0_9FUSO</name>
<organism evidence="1 2">
    <name type="scientific">Psychrilyobacter piezotolerans</name>
    <dbReference type="NCBI Taxonomy" id="2293438"/>
    <lineage>
        <taxon>Bacteria</taxon>
        <taxon>Fusobacteriati</taxon>
        <taxon>Fusobacteriota</taxon>
        <taxon>Fusobacteriia</taxon>
        <taxon>Fusobacteriales</taxon>
        <taxon>Fusobacteriaceae</taxon>
        <taxon>Psychrilyobacter</taxon>
    </lineage>
</organism>
<comment type="caution">
    <text evidence="1">The sequence shown here is derived from an EMBL/GenBank/DDBJ whole genome shotgun (WGS) entry which is preliminary data.</text>
</comment>
<evidence type="ECO:0000313" key="2">
    <source>
        <dbReference type="Proteomes" id="UP000263486"/>
    </source>
</evidence>
<protein>
    <submittedName>
        <fullName evidence="1">Uncharacterized protein</fullName>
    </submittedName>
</protein>
<evidence type="ECO:0000313" key="1">
    <source>
        <dbReference type="EMBL" id="REI43276.1"/>
    </source>
</evidence>
<dbReference type="Pfam" id="PF22558">
    <property type="entry name" value="REase-ARP"/>
    <property type="match status" value="1"/>
</dbReference>
<dbReference type="Proteomes" id="UP000263486">
    <property type="component" value="Unassembled WGS sequence"/>
</dbReference>
<dbReference type="EMBL" id="QUAJ01000001">
    <property type="protein sequence ID" value="REI43276.1"/>
    <property type="molecule type" value="Genomic_DNA"/>
</dbReference>